<keyword evidence="1" id="KW-0732">Signal</keyword>
<reference evidence="3 4" key="1">
    <citation type="submission" date="2021-10" db="EMBL/GenBank/DDBJ databases">
        <title>Alishewanella koreense sp. nov. isolated from seawater of southwestern coast in South Korea and the proposal for the reclassification of Rheinheimera perlucida and Rheinheimera tuosuensis as Arsukibacterium perlucida and Arsukibacterium tuosuensis.</title>
        <authorList>
            <person name="Kim K.H."/>
            <person name="Ruan W."/>
            <person name="Kim K.R."/>
            <person name="Baek J.H."/>
            <person name="Jeon C.O."/>
        </authorList>
    </citation>
    <scope>NUCLEOTIDE SEQUENCE [LARGE SCALE GENOMIC DNA]</scope>
    <source>
        <strain evidence="3 4">16-MA</strain>
    </source>
</reference>
<comment type="caution">
    <text evidence="3">The sequence shown here is derived from an EMBL/GenBank/DDBJ whole genome shotgun (WGS) entry which is preliminary data.</text>
</comment>
<name>A0ABS8C5A6_9ALTE</name>
<dbReference type="Pfam" id="PF04575">
    <property type="entry name" value="SlipAM"/>
    <property type="match status" value="1"/>
</dbReference>
<keyword evidence="4" id="KW-1185">Reference proteome</keyword>
<dbReference type="RefSeq" id="WP_226751371.1">
    <property type="nucleotide sequence ID" value="NZ_JAEINI020000006.1"/>
</dbReference>
<keyword evidence="3" id="KW-0449">Lipoprotein</keyword>
<feature type="chain" id="PRO_5047252817" evidence="1">
    <location>
        <begin position="25"/>
        <end position="303"/>
    </location>
</feature>
<dbReference type="EMBL" id="JAEINI020000006">
    <property type="protein sequence ID" value="MCB5227310.1"/>
    <property type="molecule type" value="Genomic_DNA"/>
</dbReference>
<protein>
    <submittedName>
        <fullName evidence="3">Surface lipoprotein assembly modifier</fullName>
    </submittedName>
</protein>
<accession>A0ABS8C5A6</accession>
<evidence type="ECO:0000313" key="4">
    <source>
        <dbReference type="Proteomes" id="UP000633814"/>
    </source>
</evidence>
<feature type="signal peptide" evidence="1">
    <location>
        <begin position="1"/>
        <end position="24"/>
    </location>
</feature>
<evidence type="ECO:0000313" key="3">
    <source>
        <dbReference type="EMBL" id="MCB5227310.1"/>
    </source>
</evidence>
<gene>
    <name evidence="3" type="ORF">JAO78_010840</name>
</gene>
<proteinExistence type="predicted"/>
<feature type="domain" description="Surface lipoprotein assembly modifier C-terminal" evidence="2">
    <location>
        <begin position="56"/>
        <end position="257"/>
    </location>
</feature>
<evidence type="ECO:0000256" key="1">
    <source>
        <dbReference type="SAM" id="SignalP"/>
    </source>
</evidence>
<dbReference type="Proteomes" id="UP000633814">
    <property type="component" value="Unassembled WGS sequence"/>
</dbReference>
<dbReference type="InterPro" id="IPR007655">
    <property type="entry name" value="Slam_C"/>
</dbReference>
<evidence type="ECO:0000259" key="2">
    <source>
        <dbReference type="Pfam" id="PF04575"/>
    </source>
</evidence>
<organism evidence="3 4">
    <name type="scientific">Alishewanella maricola</name>
    <dbReference type="NCBI Taxonomy" id="2795740"/>
    <lineage>
        <taxon>Bacteria</taxon>
        <taxon>Pseudomonadati</taxon>
        <taxon>Pseudomonadota</taxon>
        <taxon>Gammaproteobacteria</taxon>
        <taxon>Alteromonadales</taxon>
        <taxon>Alteromonadaceae</taxon>
        <taxon>Alishewanella</taxon>
    </lineage>
</organism>
<sequence>MLFVTRLAVTTAAVSLFSSAPSFSADNWDISGKASAGLEQQSNVNISQLEQASGRSDVATLLAADLNATWQVNPKWTLSSSYSVQDKNYREADDFNTRLHLANIDAGYQHGNTTYGTNYYYAMAELAGERFLTLNQGSVYAMHSASDSWFVRPAITATEKTFANIGARGANNLSISTDSFWFFAEGQHFVSLGLVYEDEDTQDNSFSYRAPGLRLKVSGRFDLWHLTQQLQLGMKISKRDYQKLDTDTAPRQDTHSQLEAKWQLNVTPVFSVVTAVEHGDFSSTLESADYRETRSSVSLQVSF</sequence>